<evidence type="ECO:0000259" key="2">
    <source>
        <dbReference type="Pfam" id="PF10551"/>
    </source>
</evidence>
<dbReference type="PANTHER" id="PTHR31973:SF189">
    <property type="entry name" value="TRANSPOSASE, MUDR, PLANT, MULE TRANSPOSASE DOMAIN PROTEIN-RELATED"/>
    <property type="match status" value="1"/>
</dbReference>
<dbReference type="Pfam" id="PF10551">
    <property type="entry name" value="MULE"/>
    <property type="match status" value="1"/>
</dbReference>
<accession>A0ABQ5FVS7</accession>
<feature type="region of interest" description="Disordered" evidence="1">
    <location>
        <begin position="701"/>
        <end position="778"/>
    </location>
</feature>
<evidence type="ECO:0000313" key="3">
    <source>
        <dbReference type="EMBL" id="GJT67390.1"/>
    </source>
</evidence>
<name>A0ABQ5FVS7_9ASTR</name>
<dbReference type="Proteomes" id="UP001151760">
    <property type="component" value="Unassembled WGS sequence"/>
</dbReference>
<feature type="region of interest" description="Disordered" evidence="1">
    <location>
        <begin position="485"/>
        <end position="512"/>
    </location>
</feature>
<dbReference type="EMBL" id="BQNB010017803">
    <property type="protein sequence ID" value="GJT67390.1"/>
    <property type="molecule type" value="Genomic_DNA"/>
</dbReference>
<feature type="region of interest" description="Disordered" evidence="1">
    <location>
        <begin position="528"/>
        <end position="557"/>
    </location>
</feature>
<feature type="domain" description="MULE transposase" evidence="2">
    <location>
        <begin position="275"/>
        <end position="370"/>
    </location>
</feature>
<protein>
    <submittedName>
        <fullName evidence="3">F-box domain containing protein</fullName>
    </submittedName>
</protein>
<sequence>MAEDGKIKIDKFDGHDFRNDENIADYVSEEYDEDPENIDFHVEGEQDVEQETFTLLSGILPILPENDSDDDLIDGEYKIKKGVKYPSYNPETTWDEFQPILGMNFENPLQLKNALADYDVKHGYQLWYYRSDYKSSLVYYGKDIELGICAGRKGMKKKKKGIAEGDKVKGKQVVEESDLVKGNREAKASLKKPMKWTRMMVLEHKGHHYPFRLWASLIEHYGKLWEYRKAVLDSNPGLTCHLDVDVHDNGQNSFHRFYVCFKGVKDGWLSGCRKVIGIDGCFITHVCKGELLTAMGMDENNQMYPIAWAVVDVENKNNWCWFLFLLADDLQLEEGLGLTIISDSHKGLIDAVRTWLPQEKHKHCARHLKMREIRALDEEAYAFLMEKSLQPGVRLISKQLQGMLLLRMEFQSHSMLKYFLLEVMELKWVPCIHVVASFMHFKLNPDIRVSSWYSLSKWFNTYQFSIKLVYRSKMWRSTINTPPLPPIVKTMPGRSRKNRIKHPSEKDDEHHISRVGRVMTCQKCWRQGHNKSSCTNPRRDKPTKTDRPPRPQKSCVYTTSKNKKCGISINDICKTQKQVGESNKRGEGSFSRGRGTPTMGRGSTNKRGRFSKQEGGSASLGRGSQSKRGGFASSRSKRGRPARKGCADNNNTQFINDRDAIHEAMDEEERKWEQVLQDDFFKGSTLSVLEAVNEAIQEHNDGLPSISEGQVDGNSEHPISQPTPTLLKTTIEESHTPRTPRPRPQIQPRGKSERIAKKRKFNYPEDGTSKTPGKPFSL</sequence>
<dbReference type="InterPro" id="IPR018289">
    <property type="entry name" value="MULE_transposase_dom"/>
</dbReference>
<feature type="region of interest" description="Disordered" evidence="1">
    <location>
        <begin position="577"/>
        <end position="653"/>
    </location>
</feature>
<organism evidence="3 4">
    <name type="scientific">Tanacetum coccineum</name>
    <dbReference type="NCBI Taxonomy" id="301880"/>
    <lineage>
        <taxon>Eukaryota</taxon>
        <taxon>Viridiplantae</taxon>
        <taxon>Streptophyta</taxon>
        <taxon>Embryophyta</taxon>
        <taxon>Tracheophyta</taxon>
        <taxon>Spermatophyta</taxon>
        <taxon>Magnoliopsida</taxon>
        <taxon>eudicotyledons</taxon>
        <taxon>Gunneridae</taxon>
        <taxon>Pentapetalae</taxon>
        <taxon>asterids</taxon>
        <taxon>campanulids</taxon>
        <taxon>Asterales</taxon>
        <taxon>Asteraceae</taxon>
        <taxon>Asteroideae</taxon>
        <taxon>Anthemideae</taxon>
        <taxon>Anthemidinae</taxon>
        <taxon>Tanacetum</taxon>
    </lineage>
</organism>
<comment type="caution">
    <text evidence="3">The sequence shown here is derived from an EMBL/GenBank/DDBJ whole genome shotgun (WGS) entry which is preliminary data.</text>
</comment>
<evidence type="ECO:0000313" key="4">
    <source>
        <dbReference type="Proteomes" id="UP001151760"/>
    </source>
</evidence>
<proteinExistence type="predicted"/>
<feature type="compositionally biased region" description="Basic and acidic residues" evidence="1">
    <location>
        <begin position="502"/>
        <end position="512"/>
    </location>
</feature>
<reference evidence="3" key="1">
    <citation type="journal article" date="2022" name="Int. J. Mol. Sci.">
        <title>Draft Genome of Tanacetum Coccineum: Genomic Comparison of Closely Related Tanacetum-Family Plants.</title>
        <authorList>
            <person name="Yamashiro T."/>
            <person name="Shiraishi A."/>
            <person name="Nakayama K."/>
            <person name="Satake H."/>
        </authorList>
    </citation>
    <scope>NUCLEOTIDE SEQUENCE</scope>
</reference>
<gene>
    <name evidence="3" type="ORF">Tco_1018870</name>
</gene>
<feature type="compositionally biased region" description="Basic and acidic residues" evidence="1">
    <location>
        <begin position="537"/>
        <end position="549"/>
    </location>
</feature>
<keyword evidence="4" id="KW-1185">Reference proteome</keyword>
<feature type="compositionally biased region" description="Polar residues" evidence="1">
    <location>
        <begin position="717"/>
        <end position="728"/>
    </location>
</feature>
<dbReference type="PANTHER" id="PTHR31973">
    <property type="entry name" value="POLYPROTEIN, PUTATIVE-RELATED"/>
    <property type="match status" value="1"/>
</dbReference>
<evidence type="ECO:0000256" key="1">
    <source>
        <dbReference type="SAM" id="MobiDB-lite"/>
    </source>
</evidence>
<reference evidence="3" key="2">
    <citation type="submission" date="2022-01" db="EMBL/GenBank/DDBJ databases">
        <authorList>
            <person name="Yamashiro T."/>
            <person name="Shiraishi A."/>
            <person name="Satake H."/>
            <person name="Nakayama K."/>
        </authorList>
    </citation>
    <scope>NUCLEOTIDE SEQUENCE</scope>
</reference>